<keyword evidence="3" id="KW-1003">Cell membrane</keyword>
<feature type="transmembrane region" description="Helical" evidence="7">
    <location>
        <begin position="216"/>
        <end position="242"/>
    </location>
</feature>
<evidence type="ECO:0000259" key="8">
    <source>
        <dbReference type="PROSITE" id="PS50850"/>
    </source>
</evidence>
<dbReference type="RefSeq" id="WP_209367877.1">
    <property type="nucleotide sequence ID" value="NZ_CP046956.1"/>
</dbReference>
<feature type="transmembrane region" description="Helical" evidence="7">
    <location>
        <begin position="146"/>
        <end position="168"/>
    </location>
</feature>
<dbReference type="InterPro" id="IPR020846">
    <property type="entry name" value="MFS_dom"/>
</dbReference>
<dbReference type="Pfam" id="PF07690">
    <property type="entry name" value="MFS_1"/>
    <property type="match status" value="1"/>
</dbReference>
<evidence type="ECO:0000256" key="3">
    <source>
        <dbReference type="ARBA" id="ARBA00022475"/>
    </source>
</evidence>
<feature type="transmembrane region" description="Helical" evidence="7">
    <location>
        <begin position="385"/>
        <end position="407"/>
    </location>
</feature>
<accession>A0ABX7VX35</accession>
<keyword evidence="6 7" id="KW-0472">Membrane</keyword>
<keyword evidence="2" id="KW-0813">Transport</keyword>
<feature type="transmembrane region" description="Helical" evidence="7">
    <location>
        <begin position="86"/>
        <end position="104"/>
    </location>
</feature>
<evidence type="ECO:0000256" key="7">
    <source>
        <dbReference type="SAM" id="Phobius"/>
    </source>
</evidence>
<dbReference type="PANTHER" id="PTHR23517">
    <property type="entry name" value="RESISTANCE PROTEIN MDTM, PUTATIVE-RELATED-RELATED"/>
    <property type="match status" value="1"/>
</dbReference>
<dbReference type="PROSITE" id="PS50850">
    <property type="entry name" value="MFS"/>
    <property type="match status" value="1"/>
</dbReference>
<name>A0ABX7VX35_9BACI</name>
<evidence type="ECO:0000256" key="5">
    <source>
        <dbReference type="ARBA" id="ARBA00022989"/>
    </source>
</evidence>
<keyword evidence="4 7" id="KW-0812">Transmembrane</keyword>
<dbReference type="SUPFAM" id="SSF103473">
    <property type="entry name" value="MFS general substrate transporter"/>
    <property type="match status" value="1"/>
</dbReference>
<reference evidence="9 10" key="1">
    <citation type="submission" date="2019-12" db="EMBL/GenBank/DDBJ databases">
        <title>The whole genome sequencing of a strain isolated from a Mars analog, Dalangtan Playa.</title>
        <authorList>
            <person name="Huang T."/>
        </authorList>
    </citation>
    <scope>NUCLEOTIDE SEQUENCE [LARGE SCALE GENOMIC DNA]</scope>
    <source>
        <strain evidence="9 10">DP4-553-S</strain>
    </source>
</reference>
<feature type="domain" description="Major facilitator superfamily (MFS) profile" evidence="8">
    <location>
        <begin position="20"/>
        <end position="409"/>
    </location>
</feature>
<dbReference type="Proteomes" id="UP000665043">
    <property type="component" value="Chromosome"/>
</dbReference>
<evidence type="ECO:0000313" key="9">
    <source>
        <dbReference type="EMBL" id="QTM98877.1"/>
    </source>
</evidence>
<feature type="transmembrane region" description="Helical" evidence="7">
    <location>
        <begin position="319"/>
        <end position="338"/>
    </location>
</feature>
<evidence type="ECO:0000256" key="4">
    <source>
        <dbReference type="ARBA" id="ARBA00022692"/>
    </source>
</evidence>
<dbReference type="InterPro" id="IPR050171">
    <property type="entry name" value="MFS_Transporters"/>
</dbReference>
<evidence type="ECO:0000256" key="1">
    <source>
        <dbReference type="ARBA" id="ARBA00004651"/>
    </source>
</evidence>
<dbReference type="Gene3D" id="1.20.1250.20">
    <property type="entry name" value="MFS general substrate transporter like domains"/>
    <property type="match status" value="1"/>
</dbReference>
<comment type="subcellular location">
    <subcellularLocation>
        <location evidence="1">Cell membrane</location>
        <topology evidence="1">Multi-pass membrane protein</topology>
    </subcellularLocation>
</comment>
<feature type="transmembrane region" description="Helical" evidence="7">
    <location>
        <begin position="254"/>
        <end position="273"/>
    </location>
</feature>
<dbReference type="InterPro" id="IPR011701">
    <property type="entry name" value="MFS"/>
</dbReference>
<protein>
    <submittedName>
        <fullName evidence="9">MFS transporter</fullName>
    </submittedName>
</protein>
<feature type="transmembrane region" description="Helical" evidence="7">
    <location>
        <begin position="58"/>
        <end position="79"/>
    </location>
</feature>
<feature type="transmembrane region" description="Helical" evidence="7">
    <location>
        <begin position="116"/>
        <end position="134"/>
    </location>
</feature>
<gene>
    <name evidence="9" type="ORF">ERJ70_05925</name>
</gene>
<feature type="transmembrane region" description="Helical" evidence="7">
    <location>
        <begin position="359"/>
        <end position="379"/>
    </location>
</feature>
<organism evidence="9 10">
    <name type="scientific">Sediminibacillus dalangtanensis</name>
    <dbReference type="NCBI Taxonomy" id="2729421"/>
    <lineage>
        <taxon>Bacteria</taxon>
        <taxon>Bacillati</taxon>
        <taxon>Bacillota</taxon>
        <taxon>Bacilli</taxon>
        <taxon>Bacillales</taxon>
        <taxon>Bacillaceae</taxon>
        <taxon>Sediminibacillus</taxon>
    </lineage>
</organism>
<feature type="transmembrane region" description="Helical" evidence="7">
    <location>
        <begin position="174"/>
        <end position="195"/>
    </location>
</feature>
<sequence length="417" mass="44791">MKKGTNKHRSGETSDVGKKQIIGIAFITAASVLGDAMLLIALPIYWKDAGLDSLWQVGVLLSVNRFIRLPVNPLIGLFYQHFHRRTGIMIAVCLAVLTTASYGWMANFWLLLLMRAIWGISWSLLRLGGYLSVIEASNDSNRGQYVGLYNGLWGLGGLTGMLAGGMLIDQTSFLFTSSLFAFIGLLAIPAVYWFIPSNHQESSSKPGAQSAVRKWWSVHTWLVLGTGGVVGIMVFGLFATTLSQLIAGNISTDWSVGGFAVGAATIAGVIQAVRWGWDPFVAPMIGKALTTHRAMVRSLLVVLFSGGFVFLLLGNAASLTILLPALLIFQLISTGFVTTSDTMAASTAAKTDRIKMMTAYTIIVDVGAALGPLISFFLLDITSIALVYTLAGIIFFAVGLCWLIAYATNSSGFKHEG</sequence>
<dbReference type="EMBL" id="CP046956">
    <property type="protein sequence ID" value="QTM98877.1"/>
    <property type="molecule type" value="Genomic_DNA"/>
</dbReference>
<feature type="transmembrane region" description="Helical" evidence="7">
    <location>
        <begin position="21"/>
        <end position="46"/>
    </location>
</feature>
<evidence type="ECO:0000313" key="10">
    <source>
        <dbReference type="Proteomes" id="UP000665043"/>
    </source>
</evidence>
<proteinExistence type="predicted"/>
<keyword evidence="5 7" id="KW-1133">Transmembrane helix</keyword>
<evidence type="ECO:0000256" key="6">
    <source>
        <dbReference type="ARBA" id="ARBA00023136"/>
    </source>
</evidence>
<evidence type="ECO:0000256" key="2">
    <source>
        <dbReference type="ARBA" id="ARBA00022448"/>
    </source>
</evidence>
<dbReference type="InterPro" id="IPR036259">
    <property type="entry name" value="MFS_trans_sf"/>
</dbReference>
<keyword evidence="10" id="KW-1185">Reference proteome</keyword>